<feature type="transmembrane region" description="Helical" evidence="22">
    <location>
        <begin position="1434"/>
        <end position="1455"/>
    </location>
</feature>
<organism evidence="25 26">
    <name type="scientific">Ustilaginoidea virens</name>
    <name type="common">Rice false smut fungus</name>
    <name type="synonym">Villosiclava virens</name>
    <dbReference type="NCBI Taxonomy" id="1159556"/>
    <lineage>
        <taxon>Eukaryota</taxon>
        <taxon>Fungi</taxon>
        <taxon>Dikarya</taxon>
        <taxon>Ascomycota</taxon>
        <taxon>Pezizomycotina</taxon>
        <taxon>Sordariomycetes</taxon>
        <taxon>Hypocreomycetidae</taxon>
        <taxon>Hypocreales</taxon>
        <taxon>Clavicipitaceae</taxon>
        <taxon>Ustilaginoidea</taxon>
    </lineage>
</organism>
<dbReference type="PANTHER" id="PTHR12106:SF27">
    <property type="entry name" value="SORTILIN-RELATED RECEPTOR"/>
    <property type="match status" value="1"/>
</dbReference>
<dbReference type="InterPro" id="IPR036278">
    <property type="entry name" value="Sialidase_sf"/>
</dbReference>
<sequence>MRPGGKAAATWHMLLSFLLWTVALAKVEPSIAVNKFDNPPWNLNYFEDSDVIVFEDKVEANVYRSTNAGVSWKRVDSVPEGRVLSLVMHPHDKKRAYILTPSKTQYRTEDRGETWTKFDTKALPSRFQPNILVFHAGDPDRIILNAMNCDGIFCSERAMYTIDGFKTTKGLRVNTSGCRWAKASVEFTTGDSDKDRSRVLCVVRESLSFFNQVQRLTVSDSFFAVVDKDFQEFEPNIDQNKGVSGSLNLAVVKKHLLIATASPRSDEMSLFVTDDTVKWHRAIFPKDDNHDHSHRINQGAYTVLESTNYSIQIDVMTSHPSRPMGVLFSSNSNGTYFTENIPYTNRNTKGNVDFEKISGIQGIFLVNTVENGAEVAKGHKDKIVVTQITFDDGRTFSEIKSGGERLHLHSVTELDNVGRVFSSPAPGLVMGNGNTGKALGKFRDASLYVSDNAGTTWKKALDGPHKYRFGDSGSILIAIKDSPKADVKEFSYSLDHGDNWKSVALPNDLSIKPDLLTTTQDSTSLKFLLLGEKDRTYHMVAIDFDGLKERTCEDKDMEDWHARVDKDGQPTCLMGHKQTYRRRKKTADCFIKQEFKDPVPQTEDCECADADFECDYNFQRDPEDRNKCKQVGPVPSPEEVCENNPEGTFAGSSGWRLIPGNTCKRASGKQKDDKTERKCSEGESTPHQPPATGKVSVKEKTFDLKLKGFDKIYLEKSEASSSTDETVIAWPTGKVSERENQIWLSHDHGKEWKRILEGEEIHGVYPHQHFNDVVFFTTKTDKIIYTIDRGRSFHSFKAPAKGKAGAMPLAFHPDKKDWLLWMGTTCDKVGKEETCFGQAWVSTNRGDDWEKLGLRAYAEKCEFTGNSAYNFRPMKQIICLVTREERLDAKLTIKTSDDFFKDHDKEFTYDGEVVNFATMSEFIVLNAKDAESGIERAVASLDGKTFEPAHYPHNFHQGHHDQYTLLDSSTHAINLFVRSEAGKDRSFGSIIKSNSNGSSYVLSAANVNANEQMYVDYEKVPGLEGVALINVVANADGKEKTKVLHTKISHNDGSQWSYLPPPAKDVDGKPYPCSSSRGDGRCALHLHHYTEREDKRRTFAADTAVGFMLGVGNVGPSLGDIKEADTFMTTDGGLTWTNVKKGHWTWQFGDQGSVVVLVQRATPKKSIKTKTVSYSTDEGKSWKDLDFSDQELTVLDITTLRSGTSRNFLLWCRMGDGRMASFNLDFSGLADKACEFNRDSEAESDYTLWTPKHPLQSDDCLFGHKARYLRKKTDRQCFNDQSLKRLIKHENCECRREDFECAYNFELSDNSGQCGLVKGLDPLSGKEWCAKNPNATSWFEPTGYRRIPLSTCEGGKEMDKTSQEHPCHGHEDEFERKHRTSGAAVLLAVVVPFAAAAAVGWYVHRNWDGKFGQIRLGETSSTFDSDRPWVKYPVVAVSAVAAVVVTLPLVLGGLWRWATGSYDRLTGGGDGAGDGAGGRSWFSSGARRRFTTRSSFARGQGDYAIVDDDEGELLGEDSDEDV</sequence>
<feature type="signal peptide" evidence="23">
    <location>
        <begin position="1"/>
        <end position="25"/>
    </location>
</feature>
<feature type="chain" id="PRO_5034514252" description="Vacuolar protein sorting/targeting protein 10" evidence="23">
    <location>
        <begin position="26"/>
        <end position="1522"/>
    </location>
</feature>
<keyword evidence="6 22" id="KW-0812">Transmembrane</keyword>
<feature type="transmembrane region" description="Helical" evidence="22">
    <location>
        <begin position="1383"/>
        <end position="1403"/>
    </location>
</feature>
<dbReference type="SUPFAM" id="SSF110296">
    <property type="entry name" value="Oligoxyloglucan reducing end-specific cellobiohydrolase"/>
    <property type="match status" value="1"/>
</dbReference>
<evidence type="ECO:0000256" key="7">
    <source>
        <dbReference type="ARBA" id="ARBA00022729"/>
    </source>
</evidence>
<dbReference type="InterPro" id="IPR031778">
    <property type="entry name" value="Sortilin_N"/>
</dbReference>
<comment type="similarity">
    <text evidence="3">Belongs to the VPS10-related sortilin family.</text>
</comment>
<feature type="region of interest" description="Disordered" evidence="21">
    <location>
        <begin position="660"/>
        <end position="696"/>
    </location>
</feature>
<dbReference type="CDD" id="cd15482">
    <property type="entry name" value="Sialidase_non-viral"/>
    <property type="match status" value="2"/>
</dbReference>
<keyword evidence="10 22" id="KW-1133">Transmembrane helix</keyword>
<keyword evidence="13" id="KW-0675">Receptor</keyword>
<keyword evidence="9" id="KW-0653">Protein transport</keyword>
<keyword evidence="11" id="KW-0333">Golgi apparatus</keyword>
<dbReference type="EMBL" id="CP072754">
    <property type="protein sequence ID" value="QUC18754.1"/>
    <property type="molecule type" value="Genomic_DNA"/>
</dbReference>
<evidence type="ECO:0000256" key="23">
    <source>
        <dbReference type="SAM" id="SignalP"/>
    </source>
</evidence>
<evidence type="ECO:0000313" key="26">
    <source>
        <dbReference type="Proteomes" id="UP000027002"/>
    </source>
</evidence>
<reference evidence="25" key="1">
    <citation type="submission" date="2020-03" db="EMBL/GenBank/DDBJ databases">
        <title>A mixture of massive structural variations and highly conserved coding sequences in Ustilaginoidea virens genome.</title>
        <authorList>
            <person name="Zhang K."/>
            <person name="Zhao Z."/>
            <person name="Zhang Z."/>
            <person name="Li Y."/>
            <person name="Hsiang T."/>
            <person name="Sun W."/>
        </authorList>
    </citation>
    <scope>NUCLEOTIDE SEQUENCE</scope>
    <source>
        <strain evidence="25">UV-8b</strain>
    </source>
</reference>
<evidence type="ECO:0000259" key="24">
    <source>
        <dbReference type="SMART" id="SM00602"/>
    </source>
</evidence>
<evidence type="ECO:0000256" key="12">
    <source>
        <dbReference type="ARBA" id="ARBA00023136"/>
    </source>
</evidence>
<dbReference type="GO" id="GO:0005829">
    <property type="term" value="C:cytosol"/>
    <property type="evidence" value="ECO:0007669"/>
    <property type="project" value="GOC"/>
</dbReference>
<evidence type="ECO:0000256" key="2">
    <source>
        <dbReference type="ARBA" id="ARBA00004488"/>
    </source>
</evidence>
<comment type="subcellular location">
    <subcellularLocation>
        <location evidence="1">Golgi apparatus</location>
        <location evidence="1">trans-Golgi network membrane</location>
        <topology evidence="1">Multi-pass membrane protein</topology>
    </subcellularLocation>
    <subcellularLocation>
        <location evidence="2">Prevacuolar compartment membrane</location>
        <topology evidence="2">Multi-pass membrane protein</topology>
    </subcellularLocation>
</comment>
<evidence type="ECO:0000256" key="19">
    <source>
        <dbReference type="ARBA" id="ARBA00032705"/>
    </source>
</evidence>
<evidence type="ECO:0000313" key="25">
    <source>
        <dbReference type="EMBL" id="QUC18754.1"/>
    </source>
</evidence>
<dbReference type="Gene3D" id="2.130.10.10">
    <property type="entry name" value="YVTN repeat-like/Quinoprotein amine dehydrogenase"/>
    <property type="match status" value="2"/>
</dbReference>
<name>A0A8E5HNI6_USTVR</name>
<dbReference type="InterPro" id="IPR031777">
    <property type="entry name" value="Sortilin_C"/>
</dbReference>
<dbReference type="GO" id="GO:0016020">
    <property type="term" value="C:membrane"/>
    <property type="evidence" value="ECO:0007669"/>
    <property type="project" value="InterPro"/>
</dbReference>
<keyword evidence="26" id="KW-1185">Reference proteome</keyword>
<feature type="domain" description="VPS10" evidence="24">
    <location>
        <begin position="51"/>
        <end position="684"/>
    </location>
</feature>
<evidence type="ECO:0000256" key="20">
    <source>
        <dbReference type="ARBA" id="ARBA00032910"/>
    </source>
</evidence>
<keyword evidence="12 22" id="KW-0472">Membrane</keyword>
<dbReference type="InterPro" id="IPR015943">
    <property type="entry name" value="WD40/YVTN_repeat-like_dom_sf"/>
</dbReference>
<evidence type="ECO:0000256" key="17">
    <source>
        <dbReference type="ARBA" id="ARBA00031354"/>
    </source>
</evidence>
<proteinExistence type="inferred from homology"/>
<evidence type="ECO:0000256" key="21">
    <source>
        <dbReference type="SAM" id="MobiDB-lite"/>
    </source>
</evidence>
<dbReference type="InterPro" id="IPR006581">
    <property type="entry name" value="VPS10"/>
</dbReference>
<dbReference type="FunFam" id="2.10.70.80:FF:000001">
    <property type="entry name" value="Sortilin-related VPS10 domain-containing receptor 1"/>
    <property type="match status" value="1"/>
</dbReference>
<dbReference type="GO" id="GO:0006623">
    <property type="term" value="P:protein targeting to vacuole"/>
    <property type="evidence" value="ECO:0007669"/>
    <property type="project" value="TreeGrafter"/>
</dbReference>
<dbReference type="Gene3D" id="2.10.70.80">
    <property type="match status" value="2"/>
</dbReference>
<dbReference type="RefSeq" id="XP_042996427.1">
    <property type="nucleotide sequence ID" value="XM_043140493.1"/>
</dbReference>
<evidence type="ECO:0000256" key="1">
    <source>
        <dbReference type="ARBA" id="ARBA00004166"/>
    </source>
</evidence>
<dbReference type="InterPro" id="IPR050310">
    <property type="entry name" value="VPS10-sortilin"/>
</dbReference>
<evidence type="ECO:0000256" key="15">
    <source>
        <dbReference type="ARBA" id="ARBA00025569"/>
    </source>
</evidence>
<comment type="function">
    <text evidence="15">Functions as a sorting receptor in the Golgi compartment required for the intracellular sorting and delivery of soluble vacuolar proteins, like carboxypeptidase Y (CPY) and proteinase A. Executes multiple rounds of sorting by cycling between the late Golgi and a prevacuolar endosome-like compartment.</text>
</comment>
<evidence type="ECO:0000256" key="4">
    <source>
        <dbReference type="ARBA" id="ARBA00015369"/>
    </source>
</evidence>
<dbReference type="GO" id="GO:0006896">
    <property type="term" value="P:Golgi to vacuole transport"/>
    <property type="evidence" value="ECO:0007669"/>
    <property type="project" value="TreeGrafter"/>
</dbReference>
<dbReference type="Gene3D" id="3.30.60.270">
    <property type="match status" value="2"/>
</dbReference>
<evidence type="ECO:0000256" key="8">
    <source>
        <dbReference type="ARBA" id="ARBA00022737"/>
    </source>
</evidence>
<dbReference type="OrthoDB" id="443634at2759"/>
<evidence type="ECO:0000256" key="22">
    <source>
        <dbReference type="SAM" id="Phobius"/>
    </source>
</evidence>
<evidence type="ECO:0000256" key="13">
    <source>
        <dbReference type="ARBA" id="ARBA00023170"/>
    </source>
</evidence>
<evidence type="ECO:0000256" key="5">
    <source>
        <dbReference type="ARBA" id="ARBA00022448"/>
    </source>
</evidence>
<accession>A0A8E5HNI6</accession>
<evidence type="ECO:0000256" key="9">
    <source>
        <dbReference type="ARBA" id="ARBA00022927"/>
    </source>
</evidence>
<dbReference type="GO" id="GO:0006895">
    <property type="term" value="P:Golgi to endosome transport"/>
    <property type="evidence" value="ECO:0007669"/>
    <property type="project" value="TreeGrafter"/>
</dbReference>
<gene>
    <name evidence="25" type="ORF">UV8b_02995</name>
</gene>
<dbReference type="KEGG" id="uvi:66063773"/>
<evidence type="ECO:0000256" key="3">
    <source>
        <dbReference type="ARBA" id="ARBA00008251"/>
    </source>
</evidence>
<dbReference type="GO" id="GO:0005794">
    <property type="term" value="C:Golgi apparatus"/>
    <property type="evidence" value="ECO:0007669"/>
    <property type="project" value="UniProtKB-SubCell"/>
</dbReference>
<dbReference type="GeneID" id="66063773"/>
<keyword evidence="14" id="KW-0325">Glycoprotein</keyword>
<keyword evidence="5" id="KW-0813">Transport</keyword>
<evidence type="ECO:0000256" key="6">
    <source>
        <dbReference type="ARBA" id="ARBA00022692"/>
    </source>
</evidence>
<keyword evidence="8" id="KW-0677">Repeat</keyword>
<protein>
    <recommendedName>
        <fullName evidence="4">Vacuolar protein sorting/targeting protein 10</fullName>
    </recommendedName>
    <alternativeName>
        <fullName evidence="17">Carboxypeptidase Y receptor</fullName>
    </alternativeName>
    <alternativeName>
        <fullName evidence="16 18">Sortilin VPS10</fullName>
    </alternativeName>
    <alternativeName>
        <fullName evidence="19 20">Vacuolar carboxypeptidase Sorting receptor VPS10</fullName>
    </alternativeName>
</protein>
<evidence type="ECO:0000256" key="14">
    <source>
        <dbReference type="ARBA" id="ARBA00023180"/>
    </source>
</evidence>
<dbReference type="Pfam" id="PF15901">
    <property type="entry name" value="Sortilin_C"/>
    <property type="match status" value="2"/>
</dbReference>
<evidence type="ECO:0000256" key="18">
    <source>
        <dbReference type="ARBA" id="ARBA00031902"/>
    </source>
</evidence>
<feature type="domain" description="VPS10" evidence="24">
    <location>
        <begin position="731"/>
        <end position="1372"/>
    </location>
</feature>
<dbReference type="Pfam" id="PF15902">
    <property type="entry name" value="Sortilin-Vps10"/>
    <property type="match status" value="2"/>
</dbReference>
<feature type="region of interest" description="Disordered" evidence="21">
    <location>
        <begin position="624"/>
        <end position="646"/>
    </location>
</feature>
<evidence type="ECO:0000256" key="16">
    <source>
        <dbReference type="ARBA" id="ARBA00031250"/>
    </source>
</evidence>
<dbReference type="FunFam" id="3.30.60.270:FF:000005">
    <property type="entry name" value="Sortilin"/>
    <property type="match status" value="2"/>
</dbReference>
<evidence type="ECO:0000256" key="11">
    <source>
        <dbReference type="ARBA" id="ARBA00023034"/>
    </source>
</evidence>
<feature type="compositionally biased region" description="Basic and acidic residues" evidence="21">
    <location>
        <begin position="669"/>
        <end position="681"/>
    </location>
</feature>
<dbReference type="SUPFAM" id="SSF50939">
    <property type="entry name" value="Sialidases"/>
    <property type="match status" value="1"/>
</dbReference>
<dbReference type="Proteomes" id="UP000027002">
    <property type="component" value="Chromosome 2"/>
</dbReference>
<dbReference type="SMART" id="SM00602">
    <property type="entry name" value="VPS10"/>
    <property type="match status" value="2"/>
</dbReference>
<keyword evidence="7 23" id="KW-0732">Signal</keyword>
<evidence type="ECO:0000256" key="10">
    <source>
        <dbReference type="ARBA" id="ARBA00022989"/>
    </source>
</evidence>
<dbReference type="PANTHER" id="PTHR12106">
    <property type="entry name" value="SORTILIN RELATED"/>
    <property type="match status" value="1"/>
</dbReference>